<gene>
    <name evidence="1" type="ORF">N7G274_007323</name>
</gene>
<evidence type="ECO:0000313" key="1">
    <source>
        <dbReference type="EMBL" id="KAL2039920.1"/>
    </source>
</evidence>
<evidence type="ECO:0000313" key="2">
    <source>
        <dbReference type="Proteomes" id="UP001590950"/>
    </source>
</evidence>
<proteinExistence type="predicted"/>
<protein>
    <submittedName>
        <fullName evidence="1">Uncharacterized protein</fullName>
    </submittedName>
</protein>
<dbReference type="Proteomes" id="UP001590950">
    <property type="component" value="Unassembled WGS sequence"/>
</dbReference>
<accession>A0ABR4A221</accession>
<comment type="caution">
    <text evidence="1">The sequence shown here is derived from an EMBL/GenBank/DDBJ whole genome shotgun (WGS) entry which is preliminary data.</text>
</comment>
<reference evidence="1 2" key="1">
    <citation type="submission" date="2024-09" db="EMBL/GenBank/DDBJ databases">
        <title>Rethinking Asexuality: The Enigmatic Case of Functional Sexual Genes in Lepraria (Stereocaulaceae).</title>
        <authorList>
            <person name="Doellman M."/>
            <person name="Sun Y."/>
            <person name="Barcenas-Pena A."/>
            <person name="Lumbsch H.T."/>
            <person name="Grewe F."/>
        </authorList>
    </citation>
    <scope>NUCLEOTIDE SEQUENCE [LARGE SCALE GENOMIC DNA]</scope>
    <source>
        <strain evidence="1 2">Mercado 3170</strain>
    </source>
</reference>
<keyword evidence="2" id="KW-1185">Reference proteome</keyword>
<organism evidence="1 2">
    <name type="scientific">Stereocaulon virgatum</name>
    <dbReference type="NCBI Taxonomy" id="373712"/>
    <lineage>
        <taxon>Eukaryota</taxon>
        <taxon>Fungi</taxon>
        <taxon>Dikarya</taxon>
        <taxon>Ascomycota</taxon>
        <taxon>Pezizomycotina</taxon>
        <taxon>Lecanoromycetes</taxon>
        <taxon>OSLEUM clade</taxon>
        <taxon>Lecanoromycetidae</taxon>
        <taxon>Lecanorales</taxon>
        <taxon>Lecanorineae</taxon>
        <taxon>Stereocaulaceae</taxon>
        <taxon>Stereocaulon</taxon>
    </lineage>
</organism>
<name>A0ABR4A221_9LECA</name>
<dbReference type="EMBL" id="JBEFKJ010000023">
    <property type="protein sequence ID" value="KAL2039920.1"/>
    <property type="molecule type" value="Genomic_DNA"/>
</dbReference>
<sequence length="161" mass="18176">MAHIHPSAKRTVDVEKYGDPFDPGTFGNEEHCNSKIVTGFVLRQIEIFTESNACDKRLWEEAAEAFNGWTGDVLHLATAATVAKLRAYLLQHGVMVPNVKGTRKANTIMEVLQEEDYHKWTEAEVKSYMEDHMVVADSLCTMRPYILSCGVTKQHHRTLIG</sequence>